<comment type="caution">
    <text evidence="2">The sequence shown here is derived from an EMBL/GenBank/DDBJ whole genome shotgun (WGS) entry which is preliminary data.</text>
</comment>
<evidence type="ECO:0000313" key="3">
    <source>
        <dbReference type="Proteomes" id="UP000314294"/>
    </source>
</evidence>
<feature type="compositionally biased region" description="Polar residues" evidence="1">
    <location>
        <begin position="64"/>
        <end position="73"/>
    </location>
</feature>
<dbReference type="Proteomes" id="UP000314294">
    <property type="component" value="Unassembled WGS sequence"/>
</dbReference>
<keyword evidence="3" id="KW-1185">Reference proteome</keyword>
<organism evidence="2 3">
    <name type="scientific">Liparis tanakae</name>
    <name type="common">Tanaka's snailfish</name>
    <dbReference type="NCBI Taxonomy" id="230148"/>
    <lineage>
        <taxon>Eukaryota</taxon>
        <taxon>Metazoa</taxon>
        <taxon>Chordata</taxon>
        <taxon>Craniata</taxon>
        <taxon>Vertebrata</taxon>
        <taxon>Euteleostomi</taxon>
        <taxon>Actinopterygii</taxon>
        <taxon>Neopterygii</taxon>
        <taxon>Teleostei</taxon>
        <taxon>Neoteleostei</taxon>
        <taxon>Acanthomorphata</taxon>
        <taxon>Eupercaria</taxon>
        <taxon>Perciformes</taxon>
        <taxon>Cottioidei</taxon>
        <taxon>Cottales</taxon>
        <taxon>Liparidae</taxon>
        <taxon>Liparis</taxon>
    </lineage>
</organism>
<sequence>MARTANCLWMCSAQINTAQLYVCSAVIVVQRGGGETTRPLSNPNMSASTRLFRGREQPSARHPGTNTRYSKGTPSPLEGESSQLKEHLSMETRASQEGGNWLVAGTCRAQQSSAAGG</sequence>
<reference evidence="2 3" key="1">
    <citation type="submission" date="2019-03" db="EMBL/GenBank/DDBJ databases">
        <title>First draft genome of Liparis tanakae, snailfish: a comprehensive survey of snailfish specific genes.</title>
        <authorList>
            <person name="Kim W."/>
            <person name="Song I."/>
            <person name="Jeong J.-H."/>
            <person name="Kim D."/>
            <person name="Kim S."/>
            <person name="Ryu S."/>
            <person name="Song J.Y."/>
            <person name="Lee S.K."/>
        </authorList>
    </citation>
    <scope>NUCLEOTIDE SEQUENCE [LARGE SCALE GENOMIC DNA]</scope>
    <source>
        <tissue evidence="2">Muscle</tissue>
    </source>
</reference>
<evidence type="ECO:0000313" key="2">
    <source>
        <dbReference type="EMBL" id="TNN51634.1"/>
    </source>
</evidence>
<evidence type="ECO:0000256" key="1">
    <source>
        <dbReference type="SAM" id="MobiDB-lite"/>
    </source>
</evidence>
<dbReference type="EMBL" id="SRLO01000575">
    <property type="protein sequence ID" value="TNN51634.1"/>
    <property type="molecule type" value="Genomic_DNA"/>
</dbReference>
<accession>A0A4Z2GFX2</accession>
<gene>
    <name evidence="2" type="ORF">EYF80_038150</name>
</gene>
<dbReference type="AlphaFoldDB" id="A0A4Z2GFX2"/>
<proteinExistence type="predicted"/>
<feature type="compositionally biased region" description="Polar residues" evidence="1">
    <location>
        <begin position="38"/>
        <end position="49"/>
    </location>
</feature>
<protein>
    <submittedName>
        <fullName evidence="2">Uncharacterized protein</fullName>
    </submittedName>
</protein>
<feature type="region of interest" description="Disordered" evidence="1">
    <location>
        <begin position="32"/>
        <end position="95"/>
    </location>
</feature>
<name>A0A4Z2GFX2_9TELE</name>